<comment type="caution">
    <text evidence="3">The sequence shown here is derived from an EMBL/GenBank/DDBJ whole genome shotgun (WGS) entry which is preliminary data.</text>
</comment>
<feature type="region of interest" description="Disordered" evidence="2">
    <location>
        <begin position="103"/>
        <end position="148"/>
    </location>
</feature>
<evidence type="ECO:0000256" key="1">
    <source>
        <dbReference type="SAM" id="Coils"/>
    </source>
</evidence>
<keyword evidence="1" id="KW-0175">Coiled coil</keyword>
<name>A0A9P7FEK4_9AGAM</name>
<keyword evidence="4" id="KW-1185">Reference proteome</keyword>
<dbReference type="OrthoDB" id="2690004at2759"/>
<evidence type="ECO:0000256" key="2">
    <source>
        <dbReference type="SAM" id="MobiDB-lite"/>
    </source>
</evidence>
<feature type="compositionally biased region" description="Polar residues" evidence="2">
    <location>
        <begin position="460"/>
        <end position="472"/>
    </location>
</feature>
<organism evidence="3 4">
    <name type="scientific">Suillus discolor</name>
    <dbReference type="NCBI Taxonomy" id="1912936"/>
    <lineage>
        <taxon>Eukaryota</taxon>
        <taxon>Fungi</taxon>
        <taxon>Dikarya</taxon>
        <taxon>Basidiomycota</taxon>
        <taxon>Agaricomycotina</taxon>
        <taxon>Agaricomycetes</taxon>
        <taxon>Agaricomycetidae</taxon>
        <taxon>Boletales</taxon>
        <taxon>Suillineae</taxon>
        <taxon>Suillaceae</taxon>
        <taxon>Suillus</taxon>
    </lineage>
</organism>
<protein>
    <submittedName>
        <fullName evidence="3">Uncharacterized protein</fullName>
    </submittedName>
</protein>
<dbReference type="EMBL" id="JABBWM010000010">
    <property type="protein sequence ID" value="KAG2114227.1"/>
    <property type="molecule type" value="Genomic_DNA"/>
</dbReference>
<evidence type="ECO:0000313" key="3">
    <source>
        <dbReference type="EMBL" id="KAG2114227.1"/>
    </source>
</evidence>
<dbReference type="GeneID" id="64695665"/>
<feature type="region of interest" description="Disordered" evidence="2">
    <location>
        <begin position="447"/>
        <end position="481"/>
    </location>
</feature>
<dbReference type="AlphaFoldDB" id="A0A9P7FEK4"/>
<accession>A0A9P7FEK4</accession>
<sequence length="504" mass="54467">MSSAHNIAATNKAFSDVVNKIDHLLGQASQLDAADPHHLTIAMEIGKVLMQVMMSHGGSVTVLLLLILSAAAELQQHINTSRTGLTGTPVWANIRGDDVHIQTHPLFPSTRNFRGSPSPLPPHQGPSKPRRRPVVEEPDECGRGTERGKCHRAASIRSHSCLSRAVVSTDDELDEEEPVTPTISTITRTCRQYVEINEEEDMDEEADEEDVVEPPRNVTAADVSLLITSGADLMEEEFTTPSAEVWAPCCRQCVMWGLICRQAYHKDHGGKLRVCTLCSRLKIRCGGKGSEVPKMKNKSVLARQALSQSRCHRSLPAAADPPVHAPVVSQVQEEQLPLEHSQTRADPALASPSNEEMQDLCDEVAGLRVTVETLQQQVINGDGQLQERLAAQEERAQLLAAELKVLRQLVVLATTQPNAEMLPTSAHPAAQHSLVATAQPTLTTDMQPLAKPSSVLPDDTSFQPGAQPDGSSTDTLPVLPTLPATPQAEVACLPVVIKADEAAN</sequence>
<gene>
    <name evidence="3" type="ORF">F5147DRAFT_650035</name>
</gene>
<proteinExistence type="predicted"/>
<reference evidence="3" key="1">
    <citation type="journal article" date="2020" name="New Phytol.">
        <title>Comparative genomics reveals dynamic genome evolution in host specialist ectomycorrhizal fungi.</title>
        <authorList>
            <person name="Lofgren L.A."/>
            <person name="Nguyen N.H."/>
            <person name="Vilgalys R."/>
            <person name="Ruytinx J."/>
            <person name="Liao H.L."/>
            <person name="Branco S."/>
            <person name="Kuo A."/>
            <person name="LaButti K."/>
            <person name="Lipzen A."/>
            <person name="Andreopoulos W."/>
            <person name="Pangilinan J."/>
            <person name="Riley R."/>
            <person name="Hundley H."/>
            <person name="Na H."/>
            <person name="Barry K."/>
            <person name="Grigoriev I.V."/>
            <person name="Stajich J.E."/>
            <person name="Kennedy P.G."/>
        </authorList>
    </citation>
    <scope>NUCLEOTIDE SEQUENCE</scope>
    <source>
        <strain evidence="3">FC423</strain>
    </source>
</reference>
<evidence type="ECO:0000313" key="4">
    <source>
        <dbReference type="Proteomes" id="UP000823399"/>
    </source>
</evidence>
<feature type="coiled-coil region" evidence="1">
    <location>
        <begin position="357"/>
        <end position="409"/>
    </location>
</feature>
<dbReference type="RefSeq" id="XP_041296340.1">
    <property type="nucleotide sequence ID" value="XM_041433406.1"/>
</dbReference>
<dbReference type="Proteomes" id="UP000823399">
    <property type="component" value="Unassembled WGS sequence"/>
</dbReference>